<keyword evidence="1 3" id="KW-0413">Isomerase</keyword>
<reference evidence="4" key="1">
    <citation type="submission" date="2020-07" db="EMBL/GenBank/DDBJ databases">
        <authorList>
            <person name="Partida-Martinez L."/>
            <person name="Huntemann M."/>
            <person name="Clum A."/>
            <person name="Wang J."/>
            <person name="Palaniappan K."/>
            <person name="Ritter S."/>
            <person name="Chen I.-M."/>
            <person name="Stamatis D."/>
            <person name="Reddy T."/>
            <person name="O'Malley R."/>
            <person name="Daum C."/>
            <person name="Shapiro N."/>
            <person name="Ivanova N."/>
            <person name="Kyrpides N."/>
            <person name="Woyke T."/>
        </authorList>
    </citation>
    <scope>NUCLEOTIDE SEQUENCE [LARGE SCALE GENOMIC DNA]</scope>
    <source>
        <strain evidence="4">AT2.8</strain>
    </source>
</reference>
<dbReference type="InterPro" id="IPR013022">
    <property type="entry name" value="Xyl_isomerase-like_TIM-brl"/>
</dbReference>
<proteinExistence type="predicted"/>
<dbReference type="EMBL" id="JACCBX010000017">
    <property type="protein sequence ID" value="NYE09010.1"/>
    <property type="molecule type" value="Genomic_DNA"/>
</dbReference>
<dbReference type="InterPro" id="IPR036237">
    <property type="entry name" value="Xyl_isomerase-like_sf"/>
</dbReference>
<evidence type="ECO:0000313" key="4">
    <source>
        <dbReference type="Proteomes" id="UP000548423"/>
    </source>
</evidence>
<gene>
    <name evidence="3" type="ORF">F4694_005867</name>
</gene>
<dbReference type="PANTHER" id="PTHR43489">
    <property type="entry name" value="ISOMERASE"/>
    <property type="match status" value="1"/>
</dbReference>
<accession>A0A852TJ57</accession>
<sequence length="276" mass="30972">MKKGVNHWCFPETWSFERVIETTAKAHFDGIELNMAESGMFSLTSSDAELITIRDKVRNANLEIPSLSTSLLWKYSLTSNNKKEREKGKSIVQKMIDAAALLQIKTILVVPGVVNQDVSYDAAYSRALEALGELSAYAEEAKVEIGVENVWNKFLLSPIEMKNFIHEIGSEAVGVYFDVGNVLNYGYPEQWISILNGHIKKVHVKDFITAAGNHSGFTSLLQGDVNWKNVIEALKNIGYEDYLTAEIPPHLHFPEKLLNDISDSINFMIKEGWTSC</sequence>
<evidence type="ECO:0000256" key="1">
    <source>
        <dbReference type="ARBA" id="ARBA00023235"/>
    </source>
</evidence>
<dbReference type="AlphaFoldDB" id="A0A852TJ57"/>
<feature type="domain" description="Xylose isomerase-like TIM barrel" evidence="2">
    <location>
        <begin position="22"/>
        <end position="257"/>
    </location>
</feature>
<name>A0A852TJ57_9BACI</name>
<organism evidence="3 4">
    <name type="scientific">Neobacillus niacini</name>
    <dbReference type="NCBI Taxonomy" id="86668"/>
    <lineage>
        <taxon>Bacteria</taxon>
        <taxon>Bacillati</taxon>
        <taxon>Bacillota</taxon>
        <taxon>Bacilli</taxon>
        <taxon>Bacillales</taxon>
        <taxon>Bacillaceae</taxon>
        <taxon>Neobacillus</taxon>
    </lineage>
</organism>
<dbReference type="Gene3D" id="3.20.20.150">
    <property type="entry name" value="Divalent-metal-dependent TIM barrel enzymes"/>
    <property type="match status" value="1"/>
</dbReference>
<dbReference type="GO" id="GO:0016853">
    <property type="term" value="F:isomerase activity"/>
    <property type="evidence" value="ECO:0007669"/>
    <property type="project" value="UniProtKB-KW"/>
</dbReference>
<dbReference type="InterPro" id="IPR050417">
    <property type="entry name" value="Sugar_Epim/Isomerase"/>
</dbReference>
<reference evidence="4" key="2">
    <citation type="submission" date="2020-08" db="EMBL/GenBank/DDBJ databases">
        <title>The Agave Microbiome: Exploring the role of microbial communities in plant adaptations to desert environments.</title>
        <authorList>
            <person name="Partida-Martinez L.P."/>
        </authorList>
    </citation>
    <scope>NUCLEOTIDE SEQUENCE [LARGE SCALE GENOMIC DNA]</scope>
    <source>
        <strain evidence="4">AT2.8</strain>
    </source>
</reference>
<dbReference type="Pfam" id="PF01261">
    <property type="entry name" value="AP_endonuc_2"/>
    <property type="match status" value="1"/>
</dbReference>
<evidence type="ECO:0000259" key="2">
    <source>
        <dbReference type="Pfam" id="PF01261"/>
    </source>
</evidence>
<evidence type="ECO:0000313" key="3">
    <source>
        <dbReference type="EMBL" id="NYE09010.1"/>
    </source>
</evidence>
<comment type="caution">
    <text evidence="3">The sequence shown here is derived from an EMBL/GenBank/DDBJ whole genome shotgun (WGS) entry which is preliminary data.</text>
</comment>
<dbReference type="EC" id="5.-.-.-" evidence="3"/>
<dbReference type="Proteomes" id="UP000548423">
    <property type="component" value="Unassembled WGS sequence"/>
</dbReference>
<protein>
    <submittedName>
        <fullName evidence="3">Hexulose-6-phosphate isomerase</fullName>
        <ecNumber evidence="3">5.-.-.-</ecNumber>
    </submittedName>
</protein>
<dbReference type="SUPFAM" id="SSF51658">
    <property type="entry name" value="Xylose isomerase-like"/>
    <property type="match status" value="1"/>
</dbReference>
<dbReference type="PANTHER" id="PTHR43489:SF7">
    <property type="entry name" value="3-DEHYDRO-D-GULOSIDE 4-EPIMERASE-RELATED"/>
    <property type="match status" value="1"/>
</dbReference>